<dbReference type="GO" id="GO:0008137">
    <property type="term" value="F:NADH dehydrogenase (ubiquinone) activity"/>
    <property type="evidence" value="ECO:0007669"/>
    <property type="project" value="UniProtKB-EC"/>
</dbReference>
<dbReference type="EMBL" id="MT449702">
    <property type="protein sequence ID" value="QMJ95769.1"/>
    <property type="molecule type" value="Genomic_DNA"/>
</dbReference>
<feature type="transmembrane region" description="Helical" evidence="10">
    <location>
        <begin position="152"/>
        <end position="173"/>
    </location>
</feature>
<dbReference type="InterPro" id="IPR001750">
    <property type="entry name" value="ND/Mrp_TM"/>
</dbReference>
<protein>
    <recommendedName>
        <fullName evidence="4">NADH-ubiquinone oxidoreductase chain 2</fullName>
        <ecNumber evidence="3">7.1.1.2</ecNumber>
    </recommendedName>
    <alternativeName>
        <fullName evidence="8">NADH dehydrogenase subunit 2</fullName>
    </alternativeName>
</protein>
<feature type="transmembrane region" description="Helical" evidence="10">
    <location>
        <begin position="281"/>
        <end position="299"/>
    </location>
</feature>
<dbReference type="GO" id="GO:0016020">
    <property type="term" value="C:membrane"/>
    <property type="evidence" value="ECO:0007669"/>
    <property type="project" value="UniProtKB-SubCell"/>
</dbReference>
<keyword evidence="12" id="KW-0496">Mitochondrion</keyword>
<comment type="similarity">
    <text evidence="2">Belongs to the complex I subunit 2 family.</text>
</comment>
<evidence type="ECO:0000256" key="7">
    <source>
        <dbReference type="ARBA" id="ARBA00023136"/>
    </source>
</evidence>
<keyword evidence="7 10" id="KW-0472">Membrane</keyword>
<feature type="transmembrane region" description="Helical" evidence="10">
    <location>
        <begin position="386"/>
        <end position="405"/>
    </location>
</feature>
<evidence type="ECO:0000256" key="10">
    <source>
        <dbReference type="SAM" id="Phobius"/>
    </source>
</evidence>
<dbReference type="Pfam" id="PF00361">
    <property type="entry name" value="Proton_antipo_M"/>
    <property type="match status" value="1"/>
</dbReference>
<evidence type="ECO:0000256" key="3">
    <source>
        <dbReference type="ARBA" id="ARBA00012944"/>
    </source>
</evidence>
<organism evidence="12">
    <name type="scientific">Metschnikowia arizonensis</name>
    <dbReference type="NCBI Taxonomy" id="150206"/>
    <lineage>
        <taxon>Eukaryota</taxon>
        <taxon>Fungi</taxon>
        <taxon>Dikarya</taxon>
        <taxon>Ascomycota</taxon>
        <taxon>Saccharomycotina</taxon>
        <taxon>Pichiomycetes</taxon>
        <taxon>Metschnikowiaceae</taxon>
        <taxon>Metschnikowia</taxon>
    </lineage>
</organism>
<accession>A0A7D7CZ86</accession>
<keyword evidence="6 10" id="KW-1133">Transmembrane helix</keyword>
<keyword evidence="5 10" id="KW-0812">Transmembrane</keyword>
<evidence type="ECO:0000256" key="8">
    <source>
        <dbReference type="ARBA" id="ARBA00031028"/>
    </source>
</evidence>
<feature type="transmembrane region" description="Helical" evidence="10">
    <location>
        <begin position="346"/>
        <end position="366"/>
    </location>
</feature>
<feature type="transmembrane region" description="Helical" evidence="10">
    <location>
        <begin position="426"/>
        <end position="447"/>
    </location>
</feature>
<dbReference type="AlphaFoldDB" id="A0A7D7CZ86"/>
<evidence type="ECO:0000256" key="2">
    <source>
        <dbReference type="ARBA" id="ARBA00007012"/>
    </source>
</evidence>
<feature type="transmembrane region" description="Helical" evidence="10">
    <location>
        <begin position="193"/>
        <end position="213"/>
    </location>
</feature>
<evidence type="ECO:0000256" key="4">
    <source>
        <dbReference type="ARBA" id="ARBA00021008"/>
    </source>
</evidence>
<gene>
    <name evidence="12" type="primary">nad2</name>
</gene>
<dbReference type="PANTHER" id="PTHR22773">
    <property type="entry name" value="NADH DEHYDROGENASE"/>
    <property type="match status" value="1"/>
</dbReference>
<evidence type="ECO:0000256" key="5">
    <source>
        <dbReference type="ARBA" id="ARBA00022692"/>
    </source>
</evidence>
<proteinExistence type="inferred from homology"/>
<sequence length="457" mass="54088">MLFTSWLTMLVFSTFKEGTNNKMRTTMMNRLGVMMLSYMMMLMMNSMKMMMLKPGMTMYNSWLSLTMYKLPMMLMMMMMMMGMLMYKCMNERKREESSNYTMLMLGNSMGLMLLPLANDLLTLYMMMELQSYSLYLLTGMDNKSYNASRASMLYFLMGGVASAMMLLSMYFMYNLTGTTNLSDIYMFNNYKNTYPYFDMLLMALFFKMGLAPLHRWSMAVYNYTPTYMTAYMSMVAKLSMISWMFYYSYLFNNYIFMMFYYMSLFMGSYKPLLQMNMKTMLGYSGMLNFGYLLLTMMTLDSSFYMFMMQYTMTHLLMFMIMLSSSNYMMNPMSKWSPLMYMNQLNLPNYTLSMCMVMGMLSLMGMPPLPGFYAKLNMLMSALEDNYILESLMLMICSVLATYYYANLMKMLMRSKTMSHTYNMNLSLAYLMATLTVMLMSFNMYLPYMSEGMYLMMI</sequence>
<feature type="transmembrane region" description="Helical" evidence="10">
    <location>
        <begin position="305"/>
        <end position="325"/>
    </location>
</feature>
<feature type="domain" description="NADH:quinone oxidoreductase/Mrp antiporter transmembrane" evidence="11">
    <location>
        <begin position="117"/>
        <end position="398"/>
    </location>
</feature>
<evidence type="ECO:0000259" key="11">
    <source>
        <dbReference type="Pfam" id="PF00361"/>
    </source>
</evidence>
<geneLocation type="mitochondrion" evidence="12"/>
<comment type="catalytic activity">
    <reaction evidence="9">
        <text>a ubiquinone + NADH + 5 H(+)(in) = a ubiquinol + NAD(+) + 4 H(+)(out)</text>
        <dbReference type="Rhea" id="RHEA:29091"/>
        <dbReference type="Rhea" id="RHEA-COMP:9565"/>
        <dbReference type="Rhea" id="RHEA-COMP:9566"/>
        <dbReference type="ChEBI" id="CHEBI:15378"/>
        <dbReference type="ChEBI" id="CHEBI:16389"/>
        <dbReference type="ChEBI" id="CHEBI:17976"/>
        <dbReference type="ChEBI" id="CHEBI:57540"/>
        <dbReference type="ChEBI" id="CHEBI:57945"/>
        <dbReference type="EC" id="7.1.1.2"/>
    </reaction>
</comment>
<comment type="subcellular location">
    <subcellularLocation>
        <location evidence="1">Membrane</location>
        <topology evidence="1">Multi-pass membrane protein</topology>
    </subcellularLocation>
</comment>
<name>A0A7D7CZ86_9ASCO</name>
<dbReference type="EC" id="7.1.1.2" evidence="3"/>
<evidence type="ECO:0000256" key="6">
    <source>
        <dbReference type="ARBA" id="ARBA00022989"/>
    </source>
</evidence>
<evidence type="ECO:0000256" key="1">
    <source>
        <dbReference type="ARBA" id="ARBA00004141"/>
    </source>
</evidence>
<reference evidence="12" key="1">
    <citation type="submission" date="2020-05" db="EMBL/GenBank/DDBJ databases">
        <title>Do Metschnikowia yeast have the strangest mitochondrial genomes of all fungi?</title>
        <authorList>
            <person name="Lee D.K."/>
            <person name="Hsiang T."/>
            <person name="Lachance M.-A."/>
            <person name="Smith D.R."/>
        </authorList>
    </citation>
    <scope>NUCLEOTIDE SEQUENCE</scope>
    <source>
        <strain evidence="12">UWOPS 99-103.4</strain>
    </source>
</reference>
<evidence type="ECO:0000313" key="12">
    <source>
        <dbReference type="EMBL" id="QMJ95769.1"/>
    </source>
</evidence>
<evidence type="ECO:0000256" key="9">
    <source>
        <dbReference type="ARBA" id="ARBA00049551"/>
    </source>
</evidence>